<evidence type="ECO:0000256" key="2">
    <source>
        <dbReference type="ARBA" id="ARBA00022737"/>
    </source>
</evidence>
<evidence type="ECO:0000256" key="3">
    <source>
        <dbReference type="SAM" id="MobiDB-lite"/>
    </source>
</evidence>
<evidence type="ECO:0000256" key="1">
    <source>
        <dbReference type="ARBA" id="ARBA00022441"/>
    </source>
</evidence>
<dbReference type="SUPFAM" id="SSF54695">
    <property type="entry name" value="POZ domain"/>
    <property type="match status" value="1"/>
</dbReference>
<name>E4YY75_OIKDI</name>
<evidence type="ECO:0000259" key="4">
    <source>
        <dbReference type="PROSITE" id="PS50097"/>
    </source>
</evidence>
<reference evidence="5" key="1">
    <citation type="journal article" date="2010" name="Science">
        <title>Plasticity of animal genome architecture unmasked by rapid evolution of a pelagic tunicate.</title>
        <authorList>
            <person name="Denoeud F."/>
            <person name="Henriet S."/>
            <person name="Mungpakdee S."/>
            <person name="Aury J.M."/>
            <person name="Da Silva C."/>
            <person name="Brinkmann H."/>
            <person name="Mikhaleva J."/>
            <person name="Olsen L.C."/>
            <person name="Jubin C."/>
            <person name="Canestro C."/>
            <person name="Bouquet J.M."/>
            <person name="Danks G."/>
            <person name="Poulain J."/>
            <person name="Campsteijn C."/>
            <person name="Adamski M."/>
            <person name="Cross I."/>
            <person name="Yadetie F."/>
            <person name="Muffato M."/>
            <person name="Louis A."/>
            <person name="Butcher S."/>
            <person name="Tsagkogeorga G."/>
            <person name="Konrad A."/>
            <person name="Singh S."/>
            <person name="Jensen M.F."/>
            <person name="Cong E.H."/>
            <person name="Eikeseth-Otteraa H."/>
            <person name="Noel B."/>
            <person name="Anthouard V."/>
            <person name="Porcel B.M."/>
            <person name="Kachouri-Lafond R."/>
            <person name="Nishino A."/>
            <person name="Ugolini M."/>
            <person name="Chourrout P."/>
            <person name="Nishida H."/>
            <person name="Aasland R."/>
            <person name="Huzurbazar S."/>
            <person name="Westhof E."/>
            <person name="Delsuc F."/>
            <person name="Lehrach H."/>
            <person name="Reinhardt R."/>
            <person name="Weissenbach J."/>
            <person name="Roy S.W."/>
            <person name="Artiguenave F."/>
            <person name="Postlethwait J.H."/>
            <person name="Manak J.R."/>
            <person name="Thompson E.M."/>
            <person name="Jaillon O."/>
            <person name="Du Pasquier L."/>
            <person name="Boudinot P."/>
            <person name="Liberles D.A."/>
            <person name="Volff J.N."/>
            <person name="Philippe H."/>
            <person name="Lenhard B."/>
            <person name="Roest Crollius H."/>
            <person name="Wincker P."/>
            <person name="Chourrout D."/>
        </authorList>
    </citation>
    <scope>NUCLEOTIDE SEQUENCE [LARGE SCALE GENOMIC DNA]</scope>
</reference>
<feature type="compositionally biased region" description="Basic and acidic residues" evidence="3">
    <location>
        <begin position="756"/>
        <end position="766"/>
    </location>
</feature>
<gene>
    <name evidence="5" type="ORF">GSOID_T00022411001</name>
</gene>
<feature type="compositionally biased region" description="Polar residues" evidence="3">
    <location>
        <begin position="811"/>
        <end position="828"/>
    </location>
</feature>
<dbReference type="EMBL" id="FN655913">
    <property type="protein sequence ID" value="CBY40403.1"/>
    <property type="molecule type" value="Genomic_DNA"/>
</dbReference>
<dbReference type="AlphaFoldDB" id="E4YY75"/>
<organism evidence="5">
    <name type="scientific">Oikopleura dioica</name>
    <name type="common">Tunicate</name>
    <dbReference type="NCBI Taxonomy" id="34765"/>
    <lineage>
        <taxon>Eukaryota</taxon>
        <taxon>Metazoa</taxon>
        <taxon>Chordata</taxon>
        <taxon>Tunicata</taxon>
        <taxon>Appendicularia</taxon>
        <taxon>Copelata</taxon>
        <taxon>Oikopleuridae</taxon>
        <taxon>Oikopleura</taxon>
    </lineage>
</organism>
<dbReference type="InterPro" id="IPR000210">
    <property type="entry name" value="BTB/POZ_dom"/>
</dbReference>
<proteinExistence type="predicted"/>
<feature type="region of interest" description="Disordered" evidence="3">
    <location>
        <begin position="756"/>
        <end position="782"/>
    </location>
</feature>
<sequence>MTIDRAKRSWKSEKKHSHSYSIIYSDNEVSTFNIKQLVKNINPKLSGFVSSFVFYTDEHEVYEYLQKKFPNLGVLGSKSKYIYLELSKVEPNDGIVYDEEIYFGTSCKSDIMIDFSNEEETNRNIEFHLTDILLSTKPKNFTREPLVKILEHVIIDSENGIISMDSLVKGYSNVRIHQNPTIILTWYNNLVDQMIRRMSIDGLELNYPPVLVNTGVLYGPTITQTHISLLKSLKLQPFSDTGNKHDPESCLNAVANYLEENELSTIALKVQITRVFNRKINDDILENESMFPWSQVISKIIESKLMRLHFKKEAREHVTVDDRLFRRFDTLPMVRKEIKRIERKSRIPRIPKRYKFQKPRELECLSQDDSFLDAQRPDTIDLDKAIDLDDTDSIFDKSQPHELNNAVTIETLFKGVESKFENEISKSKQTFVDAKGTIDTLKKDFERFQEMETLRAMVKSKPRPRDLTFMEHEKEILQAELDTKLTEIDLMVALSKKRRDEIKEEYENMEPEEVNFDPSDMMDLDESNNEPIDFEPSDISDVFSKEPTDLHEVSYSDDHQSGNYVGESRDSSQFKQASRNTVGMAVSDDESSAAPGRIYDNPLTSGPKKRLRKNNIFTPTNYAFIDDDESRMALSESDCESEQGKQMDHACNFVPSERLPMIDEQAGTNVDDDEIIGVSSQPCEINDPSWVLAPDSQDIKKPSQESLHSFVSDRSVISETQSLIGSQQGSQSRTAAVFGEDVNDYELIEDEFNRVDEIQHDESDQEKSDDESQNEHYSAYDSDGNRKHLFVDFYCPDSQATHRSRREQEDPNTSAEYISSQNTSTGSVEFVSQTQTVPETQFTSGDEDEPFVIPERQFSNDGNAPVFIEDSSNDSTTRLQNAASLQNVNEGYDNAHGDQFVENNDYDGDYGGFPLDEDDEDNMPLGYVFGQRSEGNADRHYGRPLNNAEFEIWESGVEPEGQMIVREENEDLFHDELNRYSESEDSEEENVQYEVPCNRQYVPRRRPLPQNDDDEMLDARYSPKLLLGLEDLWRNEIFVDTTLEFGDEEVKVHRAVLAAASDYFKSMFAGALKESWSHEKIRINEGMRI</sequence>
<evidence type="ECO:0000313" key="5">
    <source>
        <dbReference type="EMBL" id="CBY40403.1"/>
    </source>
</evidence>
<protein>
    <recommendedName>
        <fullName evidence="4">BTB domain-containing protein</fullName>
    </recommendedName>
</protein>
<dbReference type="Proteomes" id="UP000011014">
    <property type="component" value="Unassembled WGS sequence"/>
</dbReference>
<accession>E4YY75</accession>
<dbReference type="Gene3D" id="3.30.710.10">
    <property type="entry name" value="Potassium Channel Kv1.1, Chain A"/>
    <property type="match status" value="1"/>
</dbReference>
<dbReference type="PROSITE" id="PS50097">
    <property type="entry name" value="BTB"/>
    <property type="match status" value="1"/>
</dbReference>
<dbReference type="PANTHER" id="PTHR45632">
    <property type="entry name" value="LD33804P"/>
    <property type="match status" value="1"/>
</dbReference>
<dbReference type="InterPro" id="IPR011333">
    <property type="entry name" value="SKP1/BTB/POZ_sf"/>
</dbReference>
<keyword evidence="2" id="KW-0677">Repeat</keyword>
<feature type="region of interest" description="Disordered" evidence="3">
    <location>
        <begin position="553"/>
        <end position="612"/>
    </location>
</feature>
<feature type="domain" description="BTB" evidence="4">
    <location>
        <begin position="1039"/>
        <end position="1089"/>
    </location>
</feature>
<keyword evidence="1" id="KW-0880">Kelch repeat</keyword>
<dbReference type="PANTHER" id="PTHR45632:SF3">
    <property type="entry name" value="KELCH-LIKE PROTEIN 32"/>
    <property type="match status" value="1"/>
</dbReference>
<dbReference type="Pfam" id="PF00651">
    <property type="entry name" value="BTB"/>
    <property type="match status" value="1"/>
</dbReference>
<feature type="region of interest" description="Disordered" evidence="3">
    <location>
        <begin position="799"/>
        <end position="828"/>
    </location>
</feature>